<keyword evidence="3" id="KW-0436">Ligase</keyword>
<dbReference type="SMART" id="SM00863">
    <property type="entry name" value="tRNA_SAD"/>
    <property type="match status" value="1"/>
</dbReference>
<comment type="catalytic activity">
    <reaction evidence="9">
        <text>tRNA(Thr) + L-threonine + ATP = L-threonyl-tRNA(Thr) + AMP + diphosphate + H(+)</text>
        <dbReference type="Rhea" id="RHEA:24624"/>
        <dbReference type="Rhea" id="RHEA-COMP:9670"/>
        <dbReference type="Rhea" id="RHEA-COMP:9704"/>
        <dbReference type="ChEBI" id="CHEBI:15378"/>
        <dbReference type="ChEBI" id="CHEBI:30616"/>
        <dbReference type="ChEBI" id="CHEBI:33019"/>
        <dbReference type="ChEBI" id="CHEBI:57926"/>
        <dbReference type="ChEBI" id="CHEBI:78442"/>
        <dbReference type="ChEBI" id="CHEBI:78534"/>
        <dbReference type="ChEBI" id="CHEBI:456215"/>
        <dbReference type="EC" id="6.1.1.3"/>
    </reaction>
</comment>
<dbReference type="Gene3D" id="3.30.930.10">
    <property type="entry name" value="Bira Bifunctional Protein, Domain 2"/>
    <property type="match status" value="1"/>
</dbReference>
<feature type="region of interest" description="Disordered" evidence="10">
    <location>
        <begin position="63"/>
        <end position="88"/>
    </location>
</feature>
<dbReference type="Ensembl" id="ENSSSCT00015068990.1">
    <property type="protein sequence ID" value="ENSSSCP00015027648.1"/>
    <property type="gene ID" value="ENSSSCG00015051832.1"/>
</dbReference>
<dbReference type="Gene3D" id="3.10.20.30">
    <property type="match status" value="1"/>
</dbReference>
<dbReference type="AlphaFoldDB" id="A0A8D0U683"/>
<dbReference type="PROSITE" id="PS51880">
    <property type="entry name" value="TGS"/>
    <property type="match status" value="1"/>
</dbReference>
<dbReference type="CDD" id="cd01667">
    <property type="entry name" value="TGS_ThrRS"/>
    <property type="match status" value="1"/>
</dbReference>
<dbReference type="Pfam" id="PF02824">
    <property type="entry name" value="TGS"/>
    <property type="match status" value="1"/>
</dbReference>
<evidence type="ECO:0000256" key="8">
    <source>
        <dbReference type="ARBA" id="ARBA00031900"/>
    </source>
</evidence>
<dbReference type="InterPro" id="IPR012675">
    <property type="entry name" value="Beta-grasp_dom_sf"/>
</dbReference>
<dbReference type="SUPFAM" id="SSF55186">
    <property type="entry name" value="ThrRS/AlaRS common domain"/>
    <property type="match status" value="1"/>
</dbReference>
<dbReference type="SUPFAM" id="SSF81271">
    <property type="entry name" value="TGS-like"/>
    <property type="match status" value="1"/>
</dbReference>
<dbReference type="GO" id="GO:0006412">
    <property type="term" value="P:translation"/>
    <property type="evidence" value="ECO:0007669"/>
    <property type="project" value="UniProtKB-KW"/>
</dbReference>
<dbReference type="InterPro" id="IPR004095">
    <property type="entry name" value="TGS"/>
</dbReference>
<dbReference type="Proteomes" id="UP000694726">
    <property type="component" value="Unplaced"/>
</dbReference>
<evidence type="ECO:0000313" key="12">
    <source>
        <dbReference type="Ensembl" id="ENSSSCP00015027648.1"/>
    </source>
</evidence>
<evidence type="ECO:0000256" key="3">
    <source>
        <dbReference type="ARBA" id="ARBA00022598"/>
    </source>
</evidence>
<organism evidence="12 13">
    <name type="scientific">Sus scrofa</name>
    <name type="common">Pig</name>
    <dbReference type="NCBI Taxonomy" id="9823"/>
    <lineage>
        <taxon>Eukaryota</taxon>
        <taxon>Metazoa</taxon>
        <taxon>Chordata</taxon>
        <taxon>Craniata</taxon>
        <taxon>Vertebrata</taxon>
        <taxon>Euteleostomi</taxon>
        <taxon>Mammalia</taxon>
        <taxon>Eutheria</taxon>
        <taxon>Laurasiatheria</taxon>
        <taxon>Artiodactyla</taxon>
        <taxon>Suina</taxon>
        <taxon>Suidae</taxon>
        <taxon>Sus</taxon>
    </lineage>
</organism>
<evidence type="ECO:0000256" key="7">
    <source>
        <dbReference type="ARBA" id="ARBA00023146"/>
    </source>
</evidence>
<dbReference type="InterPro" id="IPR045864">
    <property type="entry name" value="aa-tRNA-synth_II/BPL/LPL"/>
</dbReference>
<dbReference type="Pfam" id="PF07973">
    <property type="entry name" value="tRNA_SAD"/>
    <property type="match status" value="1"/>
</dbReference>
<evidence type="ECO:0000256" key="9">
    <source>
        <dbReference type="ARBA" id="ARBA00049515"/>
    </source>
</evidence>
<evidence type="ECO:0000256" key="4">
    <source>
        <dbReference type="ARBA" id="ARBA00022741"/>
    </source>
</evidence>
<dbReference type="PANTHER" id="PTHR11451">
    <property type="entry name" value="THREONINE-TRNA LIGASE"/>
    <property type="match status" value="1"/>
</dbReference>
<proteinExistence type="inferred from homology"/>
<keyword evidence="4" id="KW-0547">Nucleotide-binding</keyword>
<dbReference type="SUPFAM" id="SSF55681">
    <property type="entry name" value="Class II aaRS and biotin synthetases"/>
    <property type="match status" value="1"/>
</dbReference>
<dbReference type="Gene3D" id="3.30.980.10">
    <property type="entry name" value="Threonyl-trna Synthetase, Chain A, domain 2"/>
    <property type="match status" value="1"/>
</dbReference>
<reference evidence="12" key="1">
    <citation type="submission" date="2025-08" db="UniProtKB">
        <authorList>
            <consortium name="Ensembl"/>
        </authorList>
    </citation>
    <scope>IDENTIFICATION</scope>
</reference>
<dbReference type="FunFam" id="3.10.20.30:FF:000006">
    <property type="entry name" value="Threonine--tRNA ligase, cytoplasmic"/>
    <property type="match status" value="1"/>
</dbReference>
<name>A0A8D0U683_PIG</name>
<evidence type="ECO:0000259" key="11">
    <source>
        <dbReference type="PROSITE" id="PS51880"/>
    </source>
</evidence>
<dbReference type="GO" id="GO:0005524">
    <property type="term" value="F:ATP binding"/>
    <property type="evidence" value="ECO:0007669"/>
    <property type="project" value="UniProtKB-KW"/>
</dbReference>
<evidence type="ECO:0000256" key="5">
    <source>
        <dbReference type="ARBA" id="ARBA00022840"/>
    </source>
</evidence>
<keyword evidence="7" id="KW-0030">Aminoacyl-tRNA synthetase</keyword>
<dbReference type="InterPro" id="IPR012676">
    <property type="entry name" value="TGS-like"/>
</dbReference>
<protein>
    <recommendedName>
        <fullName evidence="2">threonine--tRNA ligase</fullName>
        <ecNumber evidence="2">6.1.1.3</ecNumber>
    </recommendedName>
    <alternativeName>
        <fullName evidence="8">Threonyl-tRNA synthetase</fullName>
    </alternativeName>
</protein>
<keyword evidence="6" id="KW-0648">Protein biosynthesis</keyword>
<dbReference type="EC" id="6.1.1.3" evidence="2"/>
<dbReference type="PANTHER" id="PTHR11451:SF38">
    <property type="entry name" value="THREONINE--TRNA LIGASE 2, CYTOPLASMIC"/>
    <property type="match status" value="1"/>
</dbReference>
<evidence type="ECO:0000256" key="1">
    <source>
        <dbReference type="ARBA" id="ARBA00008226"/>
    </source>
</evidence>
<feature type="domain" description="TGS" evidence="11">
    <location>
        <begin position="119"/>
        <end position="184"/>
    </location>
</feature>
<feature type="compositionally biased region" description="Basic and acidic residues" evidence="10">
    <location>
        <begin position="71"/>
        <end position="81"/>
    </location>
</feature>
<evidence type="ECO:0000256" key="10">
    <source>
        <dbReference type="SAM" id="MobiDB-lite"/>
    </source>
</evidence>
<dbReference type="GO" id="GO:0043039">
    <property type="term" value="P:tRNA aminoacylation"/>
    <property type="evidence" value="ECO:0007669"/>
    <property type="project" value="InterPro"/>
</dbReference>
<dbReference type="InterPro" id="IPR018163">
    <property type="entry name" value="Thr/Ala-tRNA-synth_IIc_edit"/>
</dbReference>
<dbReference type="GO" id="GO:0004829">
    <property type="term" value="F:threonine-tRNA ligase activity"/>
    <property type="evidence" value="ECO:0007669"/>
    <property type="project" value="UniProtKB-EC"/>
</dbReference>
<comment type="similarity">
    <text evidence="1">Belongs to the class-II aminoacyl-tRNA synthetase family.</text>
</comment>
<evidence type="ECO:0000256" key="2">
    <source>
        <dbReference type="ARBA" id="ARBA00013163"/>
    </source>
</evidence>
<evidence type="ECO:0000313" key="13">
    <source>
        <dbReference type="Proteomes" id="UP000694726"/>
    </source>
</evidence>
<accession>A0A8D0U683</accession>
<dbReference type="FunFam" id="3.30.980.10:FF:000003">
    <property type="entry name" value="Threonine--tRNA ligase, cytoplasmic"/>
    <property type="match status" value="1"/>
</dbReference>
<evidence type="ECO:0000256" key="6">
    <source>
        <dbReference type="ARBA" id="ARBA00022917"/>
    </source>
</evidence>
<dbReference type="InterPro" id="IPR012947">
    <property type="entry name" value="tRNA_SAD"/>
</dbReference>
<sequence>MCERVHGGRTEPQKTTYLLKVVRSPSLEPLNMGHLLPAGLLSLSFLRLFVVTGMSCSLFTFISQPPSSQSQEKDTEKKESEPNSEAKNQQNFVKERLKLFEILKKDHQLLLAIYEKKGNTSNVITVRVADGKTVEGEVWKTTPYQVAAEISQELAESAVIAKVNGELWDLDRPLEGDSTLELLTFDNEEAQAVYWHSSAHVLGEAMELHFGGHLCCSTPTDEGFYCDMFTEDRAVSSTELPALQSTCEAIIKEQQPFERLEVSKEVLLDMFKYNKFKCRILNEKIKTPTTTVYRCGPLVDLCKGPHVRHTGKTNAIKIFKSASTYWEDNPEMETLQRVYGISFPDDQMMTDWEKLQEEAKTRDHRKIGKEQELFFFHDLSPGSCFFLPRGAFIYNALMDFIRVIPSFLTCVFPCFTLCLGECLLQSLPESIHGLTGYSLTHCSSFSWLCPWRLTSMDSISWAAYLP</sequence>
<keyword evidence="5" id="KW-0067">ATP-binding</keyword>